<evidence type="ECO:0000256" key="5">
    <source>
        <dbReference type="PIRSR" id="PIRSR000097-2"/>
    </source>
</evidence>
<evidence type="ECO:0000256" key="2">
    <source>
        <dbReference type="ARBA" id="ARBA00022857"/>
    </source>
</evidence>
<organism evidence="9 10">
    <name type="scientific">Roridomyces roridus</name>
    <dbReference type="NCBI Taxonomy" id="1738132"/>
    <lineage>
        <taxon>Eukaryota</taxon>
        <taxon>Fungi</taxon>
        <taxon>Dikarya</taxon>
        <taxon>Basidiomycota</taxon>
        <taxon>Agaricomycotina</taxon>
        <taxon>Agaricomycetes</taxon>
        <taxon>Agaricomycetidae</taxon>
        <taxon>Agaricales</taxon>
        <taxon>Marasmiineae</taxon>
        <taxon>Mycenaceae</taxon>
        <taxon>Roridomyces</taxon>
    </lineage>
</organism>
<dbReference type="PANTHER" id="PTHR43827:SF3">
    <property type="entry name" value="NADP-DEPENDENT OXIDOREDUCTASE DOMAIN-CONTAINING PROTEIN"/>
    <property type="match status" value="1"/>
</dbReference>
<keyword evidence="10" id="KW-1185">Reference proteome</keyword>
<dbReference type="SUPFAM" id="SSF51430">
    <property type="entry name" value="NAD(P)-linked oxidoreductase"/>
    <property type="match status" value="1"/>
</dbReference>
<evidence type="ECO:0000256" key="1">
    <source>
        <dbReference type="ARBA" id="ARBA00007905"/>
    </source>
</evidence>
<dbReference type="PIRSF" id="PIRSF000097">
    <property type="entry name" value="AKR"/>
    <property type="match status" value="1"/>
</dbReference>
<comment type="caution">
    <text evidence="9">The sequence shown here is derived from an EMBL/GenBank/DDBJ whole genome shotgun (WGS) entry which is preliminary data.</text>
</comment>
<accession>A0AAD7FUM4</accession>
<dbReference type="Pfam" id="PF00248">
    <property type="entry name" value="Aldo_ket_red"/>
    <property type="match status" value="2"/>
</dbReference>
<keyword evidence="2" id="KW-0521">NADP</keyword>
<dbReference type="AlphaFoldDB" id="A0AAD7FUM4"/>
<dbReference type="InterPro" id="IPR023210">
    <property type="entry name" value="NADP_OxRdtase_dom"/>
</dbReference>
<keyword evidence="3" id="KW-0560">Oxidoreductase</keyword>
<feature type="binding site" evidence="5">
    <location>
        <position position="106"/>
    </location>
    <ligand>
        <name>substrate</name>
    </ligand>
</feature>
<sequence length="327" mass="35554">MPFGTVTLNDGKKIPAIAFGTGSIYKFQDVTQLVHQALDAGFWHIDTAQYYQTEAYIGQAIHESGLARDELYITTKLGPGEVHVEEQLKKSLANLRVSYLDLYLIHQPNYTPDLDGVWRQFEALQKDGLIKFVILSSADPVSPSFHRSIGVSNFSLEQLQSLVKNGRVLPTINQIELHPYNYARQKAIIEWAAERGIVTEAYSSLSSITKFPGGPVDAPVAAAAERLGITPTQVLLSWVRAKGAVIVTTTSSKARLQEYLAVGDLPALPESDIAAIDAAGARGPPGILDYRALSVRGASLSLKTALLALLVLVFSAGLLFRGCHRLD</sequence>
<dbReference type="GO" id="GO:0016652">
    <property type="term" value="F:oxidoreductase activity, acting on NAD(P)H as acceptor"/>
    <property type="evidence" value="ECO:0007669"/>
    <property type="project" value="InterPro"/>
</dbReference>
<keyword evidence="7" id="KW-1133">Transmembrane helix</keyword>
<proteinExistence type="inferred from homology"/>
<evidence type="ECO:0000313" key="9">
    <source>
        <dbReference type="EMBL" id="KAJ7644190.1"/>
    </source>
</evidence>
<keyword evidence="7" id="KW-0472">Membrane</keyword>
<evidence type="ECO:0000256" key="4">
    <source>
        <dbReference type="PIRSR" id="PIRSR000097-1"/>
    </source>
</evidence>
<name>A0AAD7FUM4_9AGAR</name>
<dbReference type="InterPro" id="IPR044494">
    <property type="entry name" value="AKR3C2/3"/>
</dbReference>
<gene>
    <name evidence="9" type="ORF">FB45DRAFT_987763</name>
</gene>
<feature type="domain" description="NADP-dependent oxidoreductase" evidence="8">
    <location>
        <begin position="147"/>
        <end position="279"/>
    </location>
</feature>
<dbReference type="GO" id="GO:0016616">
    <property type="term" value="F:oxidoreductase activity, acting on the CH-OH group of donors, NAD or NADP as acceptor"/>
    <property type="evidence" value="ECO:0007669"/>
    <property type="project" value="UniProtKB-ARBA"/>
</dbReference>
<dbReference type="PANTHER" id="PTHR43827">
    <property type="entry name" value="2,5-DIKETO-D-GLUCONIC ACID REDUCTASE"/>
    <property type="match status" value="1"/>
</dbReference>
<reference evidence="9" key="1">
    <citation type="submission" date="2023-03" db="EMBL/GenBank/DDBJ databases">
        <title>Massive genome expansion in bonnet fungi (Mycena s.s.) driven by repeated elements and novel gene families across ecological guilds.</title>
        <authorList>
            <consortium name="Lawrence Berkeley National Laboratory"/>
            <person name="Harder C.B."/>
            <person name="Miyauchi S."/>
            <person name="Viragh M."/>
            <person name="Kuo A."/>
            <person name="Thoen E."/>
            <person name="Andreopoulos B."/>
            <person name="Lu D."/>
            <person name="Skrede I."/>
            <person name="Drula E."/>
            <person name="Henrissat B."/>
            <person name="Morin E."/>
            <person name="Kohler A."/>
            <person name="Barry K."/>
            <person name="LaButti K."/>
            <person name="Morin E."/>
            <person name="Salamov A."/>
            <person name="Lipzen A."/>
            <person name="Mereny Z."/>
            <person name="Hegedus B."/>
            <person name="Baldrian P."/>
            <person name="Stursova M."/>
            <person name="Weitz H."/>
            <person name="Taylor A."/>
            <person name="Grigoriev I.V."/>
            <person name="Nagy L.G."/>
            <person name="Martin F."/>
            <person name="Kauserud H."/>
        </authorList>
    </citation>
    <scope>NUCLEOTIDE SEQUENCE</scope>
    <source>
        <strain evidence="9">9284</strain>
    </source>
</reference>
<dbReference type="InterPro" id="IPR020471">
    <property type="entry name" value="AKR"/>
</dbReference>
<evidence type="ECO:0000259" key="8">
    <source>
        <dbReference type="Pfam" id="PF00248"/>
    </source>
</evidence>
<dbReference type="Gene3D" id="3.20.20.100">
    <property type="entry name" value="NADP-dependent oxidoreductase domain"/>
    <property type="match status" value="1"/>
</dbReference>
<evidence type="ECO:0000256" key="6">
    <source>
        <dbReference type="PIRSR" id="PIRSR000097-3"/>
    </source>
</evidence>
<protein>
    <submittedName>
        <fullName evidence="9">Aldo/keto reductase</fullName>
    </submittedName>
</protein>
<evidence type="ECO:0000313" key="10">
    <source>
        <dbReference type="Proteomes" id="UP001221142"/>
    </source>
</evidence>
<comment type="similarity">
    <text evidence="1">Belongs to the aldo/keto reductase family.</text>
</comment>
<feature type="site" description="Lowers pKa of active site Tyr" evidence="6">
    <location>
        <position position="76"/>
    </location>
</feature>
<feature type="active site" description="Proton donor" evidence="4">
    <location>
        <position position="51"/>
    </location>
</feature>
<feature type="transmembrane region" description="Helical" evidence="7">
    <location>
        <begin position="300"/>
        <end position="320"/>
    </location>
</feature>
<feature type="domain" description="NADP-dependent oxidoreductase" evidence="8">
    <location>
        <begin position="18"/>
        <end position="139"/>
    </location>
</feature>
<dbReference type="EMBL" id="JARKIF010000003">
    <property type="protein sequence ID" value="KAJ7644190.1"/>
    <property type="molecule type" value="Genomic_DNA"/>
</dbReference>
<keyword evidence="7" id="KW-0812">Transmembrane</keyword>
<evidence type="ECO:0000256" key="7">
    <source>
        <dbReference type="SAM" id="Phobius"/>
    </source>
</evidence>
<dbReference type="CDD" id="cd19120">
    <property type="entry name" value="AKR_AKR3C2-3"/>
    <property type="match status" value="1"/>
</dbReference>
<evidence type="ECO:0000256" key="3">
    <source>
        <dbReference type="ARBA" id="ARBA00023002"/>
    </source>
</evidence>
<dbReference type="Proteomes" id="UP001221142">
    <property type="component" value="Unassembled WGS sequence"/>
</dbReference>
<dbReference type="PRINTS" id="PR00069">
    <property type="entry name" value="ALDKETRDTASE"/>
</dbReference>
<dbReference type="InterPro" id="IPR036812">
    <property type="entry name" value="NAD(P)_OxRdtase_dom_sf"/>
</dbReference>